<dbReference type="RefSeq" id="WP_137066127.1">
    <property type="nucleotide sequence ID" value="NZ_CP040748.1"/>
</dbReference>
<name>A0A4U2YJI3_9ACTN</name>
<dbReference type="EMBL" id="SZPY01000003">
    <property type="protein sequence ID" value="TKI61288.1"/>
    <property type="molecule type" value="Genomic_DNA"/>
</dbReference>
<dbReference type="Pfam" id="PF01814">
    <property type="entry name" value="Hemerythrin"/>
    <property type="match status" value="1"/>
</dbReference>
<evidence type="ECO:0000313" key="3">
    <source>
        <dbReference type="Proteomes" id="UP000307808"/>
    </source>
</evidence>
<dbReference type="InterPro" id="IPR012312">
    <property type="entry name" value="Hemerythrin-like"/>
</dbReference>
<dbReference type="PANTHER" id="PTHR35585">
    <property type="entry name" value="HHE DOMAIN PROTEIN (AFU_ORTHOLOGUE AFUA_4G00730)"/>
    <property type="match status" value="1"/>
</dbReference>
<protein>
    <submittedName>
        <fullName evidence="2">Hemerythrin domain-containing protein</fullName>
    </submittedName>
</protein>
<gene>
    <name evidence="2" type="ORF">FC770_10685</name>
</gene>
<sequence>MTTPAETTPGGRFSIVALQKRDHERLEELLDELASAPDATARSRTLGQIARLVFPHAFAEESLLWPVVRRTVPFGEALTSGVEQEHQEVNELWRRLETLHHPDDLDEDHQALLARLAEVLREDVRDEEDRILPRLEETLSPAQLRMIGVGWEVLRRTAPSRPHPVVSRRPPGNVLAAVPLTVLDRSRDVLDEVSLRSSRLAGVCRGASARLGEVAARVERIGVLREGETVETRRTPGTGRIRFVGGAPDKTPPGPV</sequence>
<dbReference type="PANTHER" id="PTHR35585:SF1">
    <property type="entry name" value="HHE DOMAIN PROTEIN (AFU_ORTHOLOGUE AFUA_4G00730)"/>
    <property type="match status" value="1"/>
</dbReference>
<accession>A0A4U2YJI3</accession>
<evidence type="ECO:0000259" key="1">
    <source>
        <dbReference type="Pfam" id="PF01814"/>
    </source>
</evidence>
<comment type="caution">
    <text evidence="2">The sequence shown here is derived from an EMBL/GenBank/DDBJ whole genome shotgun (WGS) entry which is preliminary data.</text>
</comment>
<dbReference type="AlphaFoldDB" id="A0A4U2YJI3"/>
<keyword evidence="3" id="KW-1185">Reference proteome</keyword>
<dbReference type="OrthoDB" id="9793637at2"/>
<proteinExistence type="predicted"/>
<reference evidence="2 3" key="1">
    <citation type="submission" date="2019-04" db="EMBL/GenBank/DDBJ databases">
        <authorList>
            <person name="Dong K."/>
        </authorList>
    </citation>
    <scope>NUCLEOTIDE SEQUENCE [LARGE SCALE GENOMIC DNA]</scope>
    <source>
        <strain evidence="3">dk3543</strain>
    </source>
</reference>
<dbReference type="Proteomes" id="UP000307808">
    <property type="component" value="Unassembled WGS sequence"/>
</dbReference>
<evidence type="ECO:0000313" key="2">
    <source>
        <dbReference type="EMBL" id="TKI61288.1"/>
    </source>
</evidence>
<feature type="domain" description="Hemerythrin-like" evidence="1">
    <location>
        <begin position="15"/>
        <end position="135"/>
    </location>
</feature>
<dbReference type="Gene3D" id="1.20.120.520">
    <property type="entry name" value="nmb1532 protein domain like"/>
    <property type="match status" value="1"/>
</dbReference>
<organism evidence="2 3">
    <name type="scientific">Nocardioides jishulii</name>
    <dbReference type="NCBI Taxonomy" id="2575440"/>
    <lineage>
        <taxon>Bacteria</taxon>
        <taxon>Bacillati</taxon>
        <taxon>Actinomycetota</taxon>
        <taxon>Actinomycetes</taxon>
        <taxon>Propionibacteriales</taxon>
        <taxon>Nocardioidaceae</taxon>
        <taxon>Nocardioides</taxon>
    </lineage>
</organism>